<name>A0A1A9GMM3_9ACTN</name>
<reference evidence="1 2" key="1">
    <citation type="submission" date="2016-03" db="EMBL/GenBank/DDBJ databases">
        <title>Complete genome sequence of a soil Actinobacterium, Nocardioides dokdonensis FR1436.</title>
        <authorList>
            <person name="Kwon S.-K."/>
            <person name="Kim K."/>
            <person name="Kim J.F."/>
        </authorList>
    </citation>
    <scope>NUCLEOTIDE SEQUENCE [LARGE SCALE GENOMIC DNA]</scope>
    <source>
        <strain evidence="1 2">FR1436</strain>
    </source>
</reference>
<evidence type="ECO:0000313" key="2">
    <source>
        <dbReference type="Proteomes" id="UP000077868"/>
    </source>
</evidence>
<dbReference type="STRING" id="1300347.I601_2435"/>
<dbReference type="KEGG" id="ndk:I601_2435"/>
<dbReference type="Proteomes" id="UP000077868">
    <property type="component" value="Chromosome"/>
</dbReference>
<dbReference type="RefSeq" id="WP_068109953.1">
    <property type="nucleotide sequence ID" value="NZ_CP015079.1"/>
</dbReference>
<organism evidence="1 2">
    <name type="scientific">Nocardioides dokdonensis FR1436</name>
    <dbReference type="NCBI Taxonomy" id="1300347"/>
    <lineage>
        <taxon>Bacteria</taxon>
        <taxon>Bacillati</taxon>
        <taxon>Actinomycetota</taxon>
        <taxon>Actinomycetes</taxon>
        <taxon>Propionibacteriales</taxon>
        <taxon>Nocardioidaceae</taxon>
        <taxon>Nocardioides</taxon>
    </lineage>
</organism>
<protein>
    <submittedName>
        <fullName evidence="1">Uncharacterized protein</fullName>
    </submittedName>
</protein>
<dbReference type="AlphaFoldDB" id="A0A1A9GMM3"/>
<evidence type="ECO:0000313" key="1">
    <source>
        <dbReference type="EMBL" id="ANH38853.1"/>
    </source>
</evidence>
<keyword evidence="2" id="KW-1185">Reference proteome</keyword>
<proteinExistence type="predicted"/>
<accession>A0A1A9GMM3</accession>
<dbReference type="EMBL" id="CP015079">
    <property type="protein sequence ID" value="ANH38853.1"/>
    <property type="molecule type" value="Genomic_DNA"/>
</dbReference>
<sequence length="71" mass="8267">MLIARLVLPVLDLAGAARRWPVDSQRGAQRNAMVACTATTRRRVERQEVEDYLERLEARRDSFEQDQAHHH</sequence>
<dbReference type="PATRIC" id="fig|1300347.3.peg.2428"/>
<gene>
    <name evidence="1" type="ORF">I601_2435</name>
</gene>